<dbReference type="GO" id="GO:0005198">
    <property type="term" value="F:structural molecule activity"/>
    <property type="evidence" value="ECO:0007669"/>
    <property type="project" value="InterPro"/>
</dbReference>
<dbReference type="SUPFAM" id="SSF50989">
    <property type="entry name" value="Clathrin heavy-chain terminal domain"/>
    <property type="match status" value="1"/>
</dbReference>
<sequence length="78" mass="8836">HVIEVGTPPAGNEPFPKKAADVPYTAETANDFPVSIQVPEMWLRENVIRRVHPFHRDSPPLLSDSRKTIYSMNPDCDH</sequence>
<proteinExistence type="predicted"/>
<dbReference type="AlphaFoldDB" id="A0AAN8IPU7"/>
<organism evidence="2 3">
    <name type="scientific">Trichostrongylus colubriformis</name>
    <name type="common">Black scour worm</name>
    <dbReference type="NCBI Taxonomy" id="6319"/>
    <lineage>
        <taxon>Eukaryota</taxon>
        <taxon>Metazoa</taxon>
        <taxon>Ecdysozoa</taxon>
        <taxon>Nematoda</taxon>
        <taxon>Chromadorea</taxon>
        <taxon>Rhabditida</taxon>
        <taxon>Rhabditina</taxon>
        <taxon>Rhabditomorpha</taxon>
        <taxon>Strongyloidea</taxon>
        <taxon>Trichostrongylidae</taxon>
        <taxon>Trichostrongylus</taxon>
    </lineage>
</organism>
<evidence type="ECO:0000256" key="1">
    <source>
        <dbReference type="SAM" id="MobiDB-lite"/>
    </source>
</evidence>
<reference evidence="2 3" key="1">
    <citation type="submission" date="2019-10" db="EMBL/GenBank/DDBJ databases">
        <title>Assembly and Annotation for the nematode Trichostrongylus colubriformis.</title>
        <authorList>
            <person name="Martin J."/>
        </authorList>
    </citation>
    <scope>NUCLEOTIDE SEQUENCE [LARGE SCALE GENOMIC DNA]</scope>
    <source>
        <strain evidence="2">G859</strain>
        <tissue evidence="2">Whole worm</tissue>
    </source>
</reference>
<name>A0AAN8IPU7_TRICO</name>
<feature type="non-terminal residue" evidence="2">
    <location>
        <position position="78"/>
    </location>
</feature>
<feature type="non-terminal residue" evidence="2">
    <location>
        <position position="1"/>
    </location>
</feature>
<accession>A0AAN8IPU7</accession>
<gene>
    <name evidence="2" type="ORF">GCK32_022573</name>
</gene>
<dbReference type="GO" id="GO:0006886">
    <property type="term" value="P:intracellular protein transport"/>
    <property type="evidence" value="ECO:0007669"/>
    <property type="project" value="InterPro"/>
</dbReference>
<dbReference type="Gene3D" id="2.130.10.110">
    <property type="entry name" value="Clathrin heavy-chain terminal domain"/>
    <property type="match status" value="1"/>
</dbReference>
<comment type="caution">
    <text evidence="2">The sequence shown here is derived from an EMBL/GenBank/DDBJ whole genome shotgun (WGS) entry which is preliminary data.</text>
</comment>
<protein>
    <submittedName>
        <fullName evidence="2">Uncharacterized protein</fullName>
    </submittedName>
</protein>
<dbReference type="GO" id="GO:0030132">
    <property type="term" value="C:clathrin coat of coated pit"/>
    <property type="evidence" value="ECO:0007669"/>
    <property type="project" value="InterPro"/>
</dbReference>
<feature type="region of interest" description="Disordered" evidence="1">
    <location>
        <begin position="54"/>
        <end position="78"/>
    </location>
</feature>
<dbReference type="EMBL" id="WIXE01008826">
    <property type="protein sequence ID" value="KAK5978948.1"/>
    <property type="molecule type" value="Genomic_DNA"/>
</dbReference>
<keyword evidence="3" id="KW-1185">Reference proteome</keyword>
<evidence type="ECO:0000313" key="2">
    <source>
        <dbReference type="EMBL" id="KAK5978948.1"/>
    </source>
</evidence>
<dbReference type="Proteomes" id="UP001331761">
    <property type="component" value="Unassembled WGS sequence"/>
</dbReference>
<dbReference type="InterPro" id="IPR016025">
    <property type="entry name" value="Clathrin_H-chain_N"/>
</dbReference>
<evidence type="ECO:0000313" key="3">
    <source>
        <dbReference type="Proteomes" id="UP001331761"/>
    </source>
</evidence>
<dbReference type="GO" id="GO:0016192">
    <property type="term" value="P:vesicle-mediated transport"/>
    <property type="evidence" value="ECO:0007669"/>
    <property type="project" value="InterPro"/>
</dbReference>
<dbReference type="GO" id="GO:0030130">
    <property type="term" value="C:clathrin coat of trans-Golgi network vesicle"/>
    <property type="evidence" value="ECO:0007669"/>
    <property type="project" value="InterPro"/>
</dbReference>